<accession>A0A914WLX3</accession>
<evidence type="ECO:0000313" key="4">
    <source>
        <dbReference type="WBParaSite" id="PSAMB.scaffold441size50975.g5796.t1"/>
    </source>
</evidence>
<keyword evidence="1" id="KW-0472">Membrane</keyword>
<protein>
    <submittedName>
        <fullName evidence="4">Uncharacterized protein</fullName>
    </submittedName>
</protein>
<keyword evidence="1" id="KW-0812">Transmembrane</keyword>
<dbReference type="WBParaSite" id="PSAMB.scaffold441size50975.g5796.t1">
    <property type="protein sequence ID" value="PSAMB.scaffold441size50975.g5796.t1"/>
    <property type="gene ID" value="PSAMB.scaffold441size50975.g5796"/>
</dbReference>
<evidence type="ECO:0000256" key="1">
    <source>
        <dbReference type="SAM" id="Phobius"/>
    </source>
</evidence>
<sequence>MVISKITVCVVFLSLAIAARALLCYEAGPSTTKGDLGTIIDCSNYEWCVTYYDDAGAYTRGCGMNVNENDDLMCHQIGNSCRSPPPGPPPWTQGETLCCCNTDLCNGNKASSFTCSTIMAIVALFSLVVLTFN</sequence>
<dbReference type="AlphaFoldDB" id="A0A914WLX3"/>
<dbReference type="Proteomes" id="UP000887566">
    <property type="component" value="Unplaced"/>
</dbReference>
<dbReference type="InterPro" id="IPR045860">
    <property type="entry name" value="Snake_toxin-like_sf"/>
</dbReference>
<organism evidence="3 4">
    <name type="scientific">Plectus sambesii</name>
    <dbReference type="NCBI Taxonomy" id="2011161"/>
    <lineage>
        <taxon>Eukaryota</taxon>
        <taxon>Metazoa</taxon>
        <taxon>Ecdysozoa</taxon>
        <taxon>Nematoda</taxon>
        <taxon>Chromadorea</taxon>
        <taxon>Plectida</taxon>
        <taxon>Plectina</taxon>
        <taxon>Plectoidea</taxon>
        <taxon>Plectidae</taxon>
        <taxon>Plectus</taxon>
    </lineage>
</organism>
<dbReference type="SUPFAM" id="SSF57302">
    <property type="entry name" value="Snake toxin-like"/>
    <property type="match status" value="1"/>
</dbReference>
<feature type="signal peptide" evidence="2">
    <location>
        <begin position="1"/>
        <end position="21"/>
    </location>
</feature>
<name>A0A914WLX3_9BILA</name>
<keyword evidence="2" id="KW-0732">Signal</keyword>
<evidence type="ECO:0000256" key="2">
    <source>
        <dbReference type="SAM" id="SignalP"/>
    </source>
</evidence>
<keyword evidence="1" id="KW-1133">Transmembrane helix</keyword>
<feature type="transmembrane region" description="Helical" evidence="1">
    <location>
        <begin position="110"/>
        <end position="132"/>
    </location>
</feature>
<keyword evidence="3" id="KW-1185">Reference proteome</keyword>
<feature type="chain" id="PRO_5037663916" evidence="2">
    <location>
        <begin position="22"/>
        <end position="133"/>
    </location>
</feature>
<evidence type="ECO:0000313" key="3">
    <source>
        <dbReference type="Proteomes" id="UP000887566"/>
    </source>
</evidence>
<proteinExistence type="predicted"/>
<reference evidence="4" key="1">
    <citation type="submission" date="2022-11" db="UniProtKB">
        <authorList>
            <consortium name="WormBaseParasite"/>
        </authorList>
    </citation>
    <scope>IDENTIFICATION</scope>
</reference>